<dbReference type="OrthoDB" id="508139at2759"/>
<feature type="non-terminal residue" evidence="1">
    <location>
        <position position="195"/>
    </location>
</feature>
<dbReference type="SUPFAM" id="SSF55729">
    <property type="entry name" value="Acyl-CoA N-acyltransferases (Nat)"/>
    <property type="match status" value="1"/>
</dbReference>
<dbReference type="InParanoid" id="D8PXK2"/>
<keyword evidence="2" id="KW-1185">Reference proteome</keyword>
<protein>
    <recommendedName>
        <fullName evidence="3">N-acetyltransferase domain-containing protein</fullName>
    </recommendedName>
</protein>
<dbReference type="OMA" id="MTDINIE"/>
<dbReference type="HOGENOM" id="CLU_1403184_0_0_1"/>
<dbReference type="AlphaFoldDB" id="D8PXK2"/>
<organism evidence="2">
    <name type="scientific">Schizophyllum commune (strain H4-8 / FGSC 9210)</name>
    <name type="common">Split gill fungus</name>
    <dbReference type="NCBI Taxonomy" id="578458"/>
    <lineage>
        <taxon>Eukaryota</taxon>
        <taxon>Fungi</taxon>
        <taxon>Dikarya</taxon>
        <taxon>Basidiomycota</taxon>
        <taxon>Agaricomycotina</taxon>
        <taxon>Agaricomycetes</taxon>
        <taxon>Agaricomycetidae</taxon>
        <taxon>Agaricales</taxon>
        <taxon>Schizophyllaceae</taxon>
        <taxon>Schizophyllum</taxon>
    </lineage>
</organism>
<evidence type="ECO:0000313" key="1">
    <source>
        <dbReference type="EMBL" id="EFI99688.1"/>
    </source>
</evidence>
<accession>D8PXK2</accession>
<dbReference type="GeneID" id="9585788"/>
<dbReference type="EMBL" id="GL377304">
    <property type="protein sequence ID" value="EFI99688.1"/>
    <property type="molecule type" value="Genomic_DNA"/>
</dbReference>
<sequence length="195" mass="21897">MTTIALDELTFKVKTTPSLSRSPGFRAILVKAEHPEHGCVGRLEGHQILRDDRLQDSFVEYMYQETDELAELANGVFDPYMDVSRRIVNRGNRCWGEEMDEGAIVCVHMLQVPEEFGNQGIATRLLSELMSSALVAEDTIVYAWPVAAHAKATQQVVDLFRNIGFRRVGCTVWFGYSPDPTHPSRSLPVAEDIDI</sequence>
<name>D8PXK2_SCHCM</name>
<dbReference type="VEuPathDB" id="FungiDB:SCHCODRAFT_02202922"/>
<reference evidence="1 2" key="1">
    <citation type="journal article" date="2010" name="Nat. Biotechnol.">
        <title>Genome sequence of the model mushroom Schizophyllum commune.</title>
        <authorList>
            <person name="Ohm R.A."/>
            <person name="de Jong J.F."/>
            <person name="Lugones L.G."/>
            <person name="Aerts A."/>
            <person name="Kothe E."/>
            <person name="Stajich J.E."/>
            <person name="de Vries R.P."/>
            <person name="Record E."/>
            <person name="Levasseur A."/>
            <person name="Baker S.E."/>
            <person name="Bartholomew K.A."/>
            <person name="Coutinho P.M."/>
            <person name="Erdmann S."/>
            <person name="Fowler T.J."/>
            <person name="Gathman A.C."/>
            <person name="Lombard V."/>
            <person name="Henrissat B."/>
            <person name="Knabe N."/>
            <person name="Kuees U."/>
            <person name="Lilly W.W."/>
            <person name="Lindquist E."/>
            <person name="Lucas S."/>
            <person name="Magnuson J.K."/>
            <person name="Piumi F."/>
            <person name="Raudaskoski M."/>
            <person name="Salamov A."/>
            <person name="Schmutz J."/>
            <person name="Schwarze F.W.M.R."/>
            <person name="vanKuyk P.A."/>
            <person name="Horton J.S."/>
            <person name="Grigoriev I.V."/>
            <person name="Woesten H.A.B."/>
        </authorList>
    </citation>
    <scope>NUCLEOTIDE SEQUENCE [LARGE SCALE GENOMIC DNA]</scope>
    <source>
        <strain evidence="2">H4-8 / FGSC 9210</strain>
    </source>
</reference>
<evidence type="ECO:0000313" key="2">
    <source>
        <dbReference type="Proteomes" id="UP000007431"/>
    </source>
</evidence>
<gene>
    <name evidence="1" type="ORF">SCHCODRAFT_107206</name>
</gene>
<dbReference type="KEGG" id="scm:SCHCO_02202922"/>
<dbReference type="Proteomes" id="UP000007431">
    <property type="component" value="Unassembled WGS sequence"/>
</dbReference>
<dbReference type="Gene3D" id="3.40.630.30">
    <property type="match status" value="1"/>
</dbReference>
<dbReference type="RefSeq" id="XP_003034591.1">
    <property type="nucleotide sequence ID" value="XM_003034545.1"/>
</dbReference>
<proteinExistence type="predicted"/>
<dbReference type="InterPro" id="IPR016181">
    <property type="entry name" value="Acyl_CoA_acyltransferase"/>
</dbReference>
<evidence type="ECO:0008006" key="3">
    <source>
        <dbReference type="Google" id="ProtNLM"/>
    </source>
</evidence>